<dbReference type="RefSeq" id="WP_350778720.1">
    <property type="nucleotide sequence ID" value="NZ_JBEPEK010000042.1"/>
</dbReference>
<keyword evidence="2" id="KW-1185">Reference proteome</keyword>
<evidence type="ECO:0000313" key="2">
    <source>
        <dbReference type="Proteomes" id="UP001474181"/>
    </source>
</evidence>
<dbReference type="EMBL" id="JBEPEK010000042">
    <property type="protein sequence ID" value="MER7179486.1"/>
    <property type="molecule type" value="Genomic_DNA"/>
</dbReference>
<evidence type="ECO:0000313" key="1">
    <source>
        <dbReference type="EMBL" id="MER7179486.1"/>
    </source>
</evidence>
<dbReference type="Proteomes" id="UP001474181">
    <property type="component" value="Unassembled WGS sequence"/>
</dbReference>
<comment type="caution">
    <text evidence="1">The sequence shown here is derived from an EMBL/GenBank/DDBJ whole genome shotgun (WGS) entry which is preliminary data.</text>
</comment>
<reference evidence="1 2" key="1">
    <citation type="submission" date="2024-06" db="EMBL/GenBank/DDBJ databases">
        <title>The Natural Products Discovery Center: Release of the First 8490 Sequenced Strains for Exploring Actinobacteria Biosynthetic Diversity.</title>
        <authorList>
            <person name="Kalkreuter E."/>
            <person name="Kautsar S.A."/>
            <person name="Yang D."/>
            <person name="Bader C.D."/>
            <person name="Teijaro C.N."/>
            <person name="Fluegel L."/>
            <person name="Davis C.M."/>
            <person name="Simpson J.R."/>
            <person name="Lauterbach L."/>
            <person name="Steele A.D."/>
            <person name="Gui C."/>
            <person name="Meng S."/>
            <person name="Li G."/>
            <person name="Viehrig K."/>
            <person name="Ye F."/>
            <person name="Su P."/>
            <person name="Kiefer A.F."/>
            <person name="Nichols A."/>
            <person name="Cepeda A.J."/>
            <person name="Yan W."/>
            <person name="Fan B."/>
            <person name="Jiang Y."/>
            <person name="Adhikari A."/>
            <person name="Zheng C.-J."/>
            <person name="Schuster L."/>
            <person name="Cowan T.M."/>
            <person name="Smanski M.J."/>
            <person name="Chevrette M.G."/>
            <person name="De Carvalho L.P.S."/>
            <person name="Shen B."/>
        </authorList>
    </citation>
    <scope>NUCLEOTIDE SEQUENCE [LARGE SCALE GENOMIC DNA]</scope>
    <source>
        <strain evidence="1 2">NPDC000234</strain>
    </source>
</reference>
<proteinExistence type="predicted"/>
<sequence length="71" mass="7772">MTERSSGELVRGLTALSAAVGRQVSRDTIGWDLMTLSSDDLDRVHPGVKRRLGSSLMGMMVGCRAPTLRRR</sequence>
<protein>
    <submittedName>
        <fullName evidence="1">Uncharacterized protein</fullName>
    </submittedName>
</protein>
<organism evidence="1 2">
    <name type="scientific">Streptomyces hyaluromycini</name>
    <dbReference type="NCBI Taxonomy" id="1377993"/>
    <lineage>
        <taxon>Bacteria</taxon>
        <taxon>Bacillati</taxon>
        <taxon>Actinomycetota</taxon>
        <taxon>Actinomycetes</taxon>
        <taxon>Kitasatosporales</taxon>
        <taxon>Streptomycetaceae</taxon>
        <taxon>Streptomyces</taxon>
    </lineage>
</organism>
<accession>A0ABV1WRK6</accession>
<name>A0ABV1WRK6_9ACTN</name>
<gene>
    <name evidence="1" type="ORF">ABT404_08375</name>
</gene>